<evidence type="ECO:0000256" key="4">
    <source>
        <dbReference type="ARBA" id="ARBA00022989"/>
    </source>
</evidence>
<feature type="transmembrane region" description="Helical" evidence="6">
    <location>
        <begin position="210"/>
        <end position="234"/>
    </location>
</feature>
<gene>
    <name evidence="7" type="ORF">GCM10023196_040000</name>
</gene>
<feature type="transmembrane region" description="Helical" evidence="6">
    <location>
        <begin position="54"/>
        <end position="74"/>
    </location>
</feature>
<proteinExistence type="predicted"/>
<reference evidence="8" key="1">
    <citation type="journal article" date="2019" name="Int. J. Syst. Evol. Microbiol.">
        <title>The Global Catalogue of Microorganisms (GCM) 10K type strain sequencing project: providing services to taxonomists for standard genome sequencing and annotation.</title>
        <authorList>
            <consortium name="The Broad Institute Genomics Platform"/>
            <consortium name="The Broad Institute Genome Sequencing Center for Infectious Disease"/>
            <person name="Wu L."/>
            <person name="Ma J."/>
        </authorList>
    </citation>
    <scope>NUCLEOTIDE SEQUENCE [LARGE SCALE GENOMIC DNA]</scope>
    <source>
        <strain evidence="8">JCM 17939</strain>
    </source>
</reference>
<keyword evidence="2" id="KW-1003">Cell membrane</keyword>
<feature type="transmembrane region" description="Helical" evidence="6">
    <location>
        <begin position="177"/>
        <end position="198"/>
    </location>
</feature>
<keyword evidence="5 6" id="KW-0472">Membrane</keyword>
<evidence type="ECO:0000256" key="1">
    <source>
        <dbReference type="ARBA" id="ARBA00004651"/>
    </source>
</evidence>
<protein>
    <submittedName>
        <fullName evidence="7">Uncharacterized protein</fullName>
    </submittedName>
</protein>
<feature type="transmembrane region" description="Helical" evidence="6">
    <location>
        <begin position="240"/>
        <end position="266"/>
    </location>
</feature>
<evidence type="ECO:0000313" key="8">
    <source>
        <dbReference type="Proteomes" id="UP001501442"/>
    </source>
</evidence>
<feature type="transmembrane region" description="Helical" evidence="6">
    <location>
        <begin position="105"/>
        <end position="124"/>
    </location>
</feature>
<name>A0ABP8UAS6_9ACTN</name>
<keyword evidence="8" id="KW-1185">Reference proteome</keyword>
<sequence length="279" mass="29635">MPVGPRGGRGRVRARLSGLGRWGRNAVQRLRTGEPGRLWSRLNAVDFYGNSFQLAALAILCFFPFLIVVTAAAGRDAAAVVAGWLGLNRQAAQDVADLFKAGPGAGTLTIASACLLVVGALAVAATLQRWYERVFDVPGRGWRDIAAQLSWLAALVAYGIVQATAGRTLGPAGGPVLQGLFGLALATLFWWGSMKVLLRGAVSWRALFPAALATAVCWMGLGLFSAHFFSAAIVANERSYGPIGVIMIILSWLVAMGVVIQLGSIVGRMYVERRSRPRG</sequence>
<keyword evidence="3 6" id="KW-0812">Transmembrane</keyword>
<feature type="transmembrane region" description="Helical" evidence="6">
    <location>
        <begin position="145"/>
        <end position="165"/>
    </location>
</feature>
<comment type="subcellular location">
    <subcellularLocation>
        <location evidence="1">Cell membrane</location>
        <topology evidence="1">Multi-pass membrane protein</topology>
    </subcellularLocation>
</comment>
<accession>A0ABP8UAS6</accession>
<dbReference type="Proteomes" id="UP001501442">
    <property type="component" value="Unassembled WGS sequence"/>
</dbReference>
<comment type="caution">
    <text evidence="7">The sequence shown here is derived from an EMBL/GenBank/DDBJ whole genome shotgun (WGS) entry which is preliminary data.</text>
</comment>
<dbReference type="EMBL" id="BAABHK010000005">
    <property type="protein sequence ID" value="GAA4627510.1"/>
    <property type="molecule type" value="Genomic_DNA"/>
</dbReference>
<dbReference type="InterPro" id="IPR017039">
    <property type="entry name" value="Virul_fac_BrkB"/>
</dbReference>
<evidence type="ECO:0000313" key="7">
    <source>
        <dbReference type="EMBL" id="GAA4627510.1"/>
    </source>
</evidence>
<evidence type="ECO:0000256" key="6">
    <source>
        <dbReference type="SAM" id="Phobius"/>
    </source>
</evidence>
<keyword evidence="4 6" id="KW-1133">Transmembrane helix</keyword>
<dbReference type="Pfam" id="PF03631">
    <property type="entry name" value="Virul_fac_BrkB"/>
    <property type="match status" value="1"/>
</dbReference>
<evidence type="ECO:0000256" key="3">
    <source>
        <dbReference type="ARBA" id="ARBA00022692"/>
    </source>
</evidence>
<organism evidence="7 8">
    <name type="scientific">Actinoallomurus vinaceus</name>
    <dbReference type="NCBI Taxonomy" id="1080074"/>
    <lineage>
        <taxon>Bacteria</taxon>
        <taxon>Bacillati</taxon>
        <taxon>Actinomycetota</taxon>
        <taxon>Actinomycetes</taxon>
        <taxon>Streptosporangiales</taxon>
        <taxon>Thermomonosporaceae</taxon>
        <taxon>Actinoallomurus</taxon>
    </lineage>
</organism>
<evidence type="ECO:0000256" key="5">
    <source>
        <dbReference type="ARBA" id="ARBA00023136"/>
    </source>
</evidence>
<evidence type="ECO:0000256" key="2">
    <source>
        <dbReference type="ARBA" id="ARBA00022475"/>
    </source>
</evidence>